<organism evidence="1">
    <name type="scientific">Oryza sativa subsp. japonica</name>
    <name type="common">Rice</name>
    <dbReference type="NCBI Taxonomy" id="39947"/>
    <lineage>
        <taxon>Eukaryota</taxon>
        <taxon>Viridiplantae</taxon>
        <taxon>Streptophyta</taxon>
        <taxon>Embryophyta</taxon>
        <taxon>Tracheophyta</taxon>
        <taxon>Spermatophyta</taxon>
        <taxon>Magnoliopsida</taxon>
        <taxon>Liliopsida</taxon>
        <taxon>Poales</taxon>
        <taxon>Poaceae</taxon>
        <taxon>BOP clade</taxon>
        <taxon>Oryzoideae</taxon>
        <taxon>Oryzeae</taxon>
        <taxon>Oryzinae</taxon>
        <taxon>Oryza</taxon>
        <taxon>Oryza sativa</taxon>
    </lineage>
</organism>
<evidence type="ECO:0000313" key="1">
    <source>
        <dbReference type="EMBL" id="ABA99738.1"/>
    </source>
</evidence>
<reference evidence="1" key="1">
    <citation type="journal article" date="2005" name="BMC Biol.">
        <title>The sequence of rice chromosomes 11 and 12, rich in disease resistance genes and recent gene duplications.</title>
        <authorList>
            <consortium name="The rice chromosomes 11 and 12 sequencing consortia"/>
        </authorList>
    </citation>
    <scope>NUCLEOTIDE SEQUENCE [LARGE SCALE GENOMIC DNA]</scope>
</reference>
<reference evidence="1" key="2">
    <citation type="submission" date="2005-04" db="EMBL/GenBank/DDBJ databases">
        <authorList>
            <person name="Buell C.R."/>
            <person name="Wing R.A."/>
            <person name="McCombie W.A."/>
            <person name="Ouyang S."/>
        </authorList>
    </citation>
    <scope>NUCLEOTIDE SEQUENCE</scope>
</reference>
<protein>
    <submittedName>
        <fullName evidence="1">Expressed protein</fullName>
    </submittedName>
</protein>
<proteinExistence type="predicted"/>
<name>Q2QMX7_ORYSJ</name>
<gene>
    <name evidence="1" type="ordered locus">LOC_Os12g39680</name>
</gene>
<dbReference type="AlphaFoldDB" id="Q2QMX7"/>
<reference evidence="1" key="3">
    <citation type="submission" date="2006-01" db="EMBL/GenBank/DDBJ databases">
        <authorList>
            <person name="Buell R."/>
        </authorList>
    </citation>
    <scope>NUCLEOTIDE SEQUENCE</scope>
</reference>
<dbReference type="EMBL" id="DP000011">
    <property type="protein sequence ID" value="ABA99738.1"/>
    <property type="molecule type" value="Genomic_DNA"/>
</dbReference>
<accession>Q2QMX7</accession>
<sequence length="589" mass="65731">MARGGRQMEIAVEELRVNFEEFQKKVGEENKMLQEQIQNQAVQAKNHKDEVMQNLEVIQDILGSIIGCQGQDGRAFDFIGVPCPMPNFEMGETYAIHAHKTIPTQSPPPPTIHVCTQNTYPNLEWNTSVYFGTPPIPPPPPPQYRTGQLMTNGQNPTLPPYFYPPYQSPWGYQPSPPPPPPPSFDFHRPLDRGPPFWHRQEETRYDSVDHSYRKRPQYGDPFNRNHKHVDFPLSQYGSVDNYIDKFEEIMPLVKHNKPHLNEEYFLEYFILGLKDHIKRPLKSLKMQAYEHAHNYDSPTFSSIQPAGTAHSYPKVALKDSPMQPVKKEPMQTDANLFLLSKPEEGANASNARSRGSLEDDLPVEYSGDVIYTTPDSPTEPQPSPEVSLHALNGLNAGITTFTLQVKIGSLLATALVDSGSTTIFMSPKVKVPRQRAVVRNPTTMGGSGATRLLHARTWVSTTAERPFRRRPSKARPRQRGRTMSIVAVGGEAEVAHAELPHDAVDPGVVDGEPDLERLELIETSTGHTSTLLMTGAVEEATGTGMGVKSNTSSNLWDGAQRCRWGDVLPAGGGDAVQAQQLVMRFLRFF</sequence>